<dbReference type="InterPro" id="IPR002358">
    <property type="entry name" value="Ribosomal_uL6_CS"/>
</dbReference>
<dbReference type="GO" id="GO:0019843">
    <property type="term" value="F:rRNA binding"/>
    <property type="evidence" value="ECO:0007669"/>
    <property type="project" value="UniProtKB-UniRule"/>
</dbReference>
<keyword evidence="4 6" id="KW-0699">rRNA-binding</keyword>
<evidence type="ECO:0000313" key="8">
    <source>
        <dbReference type="EMBL" id="SDY83104.1"/>
    </source>
</evidence>
<name>A0A1H3N2W3_9PROT</name>
<dbReference type="STRING" id="44576.SAMN05421881_106719"/>
<dbReference type="PANTHER" id="PTHR11655:SF14">
    <property type="entry name" value="LARGE RIBOSOMAL SUBUNIT PROTEIN UL6M"/>
    <property type="match status" value="1"/>
</dbReference>
<dbReference type="GO" id="GO:0002181">
    <property type="term" value="P:cytoplasmic translation"/>
    <property type="evidence" value="ECO:0007669"/>
    <property type="project" value="TreeGrafter"/>
</dbReference>
<dbReference type="OrthoDB" id="9805007at2"/>
<dbReference type="Gene3D" id="3.90.930.12">
    <property type="entry name" value="Ribosomal protein L6, alpha-beta domain"/>
    <property type="match status" value="2"/>
</dbReference>
<keyword evidence="2 4" id="KW-0689">Ribosomal protein</keyword>
<keyword evidence="3 4" id="KW-0687">Ribonucleoprotein</keyword>
<dbReference type="NCBIfam" id="TIGR03654">
    <property type="entry name" value="L6_bact"/>
    <property type="match status" value="1"/>
</dbReference>
<dbReference type="Pfam" id="PF00347">
    <property type="entry name" value="Ribosomal_L6"/>
    <property type="match status" value="2"/>
</dbReference>
<dbReference type="FunFam" id="3.90.930.12:FF:000001">
    <property type="entry name" value="50S ribosomal protein L6"/>
    <property type="match status" value="1"/>
</dbReference>
<proteinExistence type="inferred from homology"/>
<evidence type="ECO:0000256" key="4">
    <source>
        <dbReference type="HAMAP-Rule" id="MF_01365"/>
    </source>
</evidence>
<comment type="similarity">
    <text evidence="1 4 5">Belongs to the universal ribosomal protein uL6 family.</text>
</comment>
<evidence type="ECO:0000256" key="5">
    <source>
        <dbReference type="RuleBase" id="RU003869"/>
    </source>
</evidence>
<dbReference type="Proteomes" id="UP000198640">
    <property type="component" value="Unassembled WGS sequence"/>
</dbReference>
<dbReference type="AlphaFoldDB" id="A0A1H3N2W3"/>
<sequence length="178" mass="19200">MTFATTKPISVPENVDIQVKASTVTVTGPLGELLQEFDKQTVKISLDSGSLEVSALKATKHAKAIIGTLRSLIINMITGVTSGFEKKLLLVGVGYRAQVAGTNLNLSLGFSHPVVYTLPNGVQAEVPTQTEIRIKGIDKQAVGQVAAEIRGFRKPEPYKGKGIRFADERIVLKETKKK</sequence>
<comment type="subunit">
    <text evidence="4">Part of the 50S ribosomal subunit.</text>
</comment>
<keyword evidence="4 6" id="KW-0694">RNA-binding</keyword>
<accession>A0A1H3N2W3</accession>
<feature type="domain" description="Large ribosomal subunit protein uL6 alpha-beta" evidence="7">
    <location>
        <begin position="11"/>
        <end position="83"/>
    </location>
</feature>
<evidence type="ECO:0000256" key="3">
    <source>
        <dbReference type="ARBA" id="ARBA00023274"/>
    </source>
</evidence>
<dbReference type="PIRSF" id="PIRSF002162">
    <property type="entry name" value="Ribosomal_L6"/>
    <property type="match status" value="1"/>
</dbReference>
<evidence type="ECO:0000256" key="6">
    <source>
        <dbReference type="RuleBase" id="RU003870"/>
    </source>
</evidence>
<feature type="domain" description="Large ribosomal subunit protein uL6 alpha-beta" evidence="7">
    <location>
        <begin position="91"/>
        <end position="164"/>
    </location>
</feature>
<dbReference type="PRINTS" id="PR00059">
    <property type="entry name" value="RIBOSOMALL6"/>
</dbReference>
<reference evidence="8 9" key="1">
    <citation type="submission" date="2016-10" db="EMBL/GenBank/DDBJ databases">
        <authorList>
            <person name="de Groot N.N."/>
        </authorList>
    </citation>
    <scope>NUCLEOTIDE SEQUENCE [LARGE SCALE GENOMIC DNA]</scope>
    <source>
        <strain evidence="8 9">Nm1</strain>
    </source>
</reference>
<keyword evidence="9" id="KW-1185">Reference proteome</keyword>
<dbReference type="InterPro" id="IPR019906">
    <property type="entry name" value="Ribosomal_uL6_bac-type"/>
</dbReference>
<dbReference type="InterPro" id="IPR000702">
    <property type="entry name" value="Ribosomal_uL6-like"/>
</dbReference>
<dbReference type="GO" id="GO:0003735">
    <property type="term" value="F:structural constituent of ribosome"/>
    <property type="evidence" value="ECO:0007669"/>
    <property type="project" value="UniProtKB-UniRule"/>
</dbReference>
<evidence type="ECO:0000259" key="7">
    <source>
        <dbReference type="Pfam" id="PF00347"/>
    </source>
</evidence>
<dbReference type="PANTHER" id="PTHR11655">
    <property type="entry name" value="60S/50S RIBOSOMAL PROTEIN L6/L9"/>
    <property type="match status" value="1"/>
</dbReference>
<evidence type="ECO:0000256" key="1">
    <source>
        <dbReference type="ARBA" id="ARBA00009356"/>
    </source>
</evidence>
<dbReference type="RefSeq" id="WP_090415536.1">
    <property type="nucleotide sequence ID" value="NZ_FNOY01000067.1"/>
</dbReference>
<dbReference type="SUPFAM" id="SSF56053">
    <property type="entry name" value="Ribosomal protein L6"/>
    <property type="match status" value="2"/>
</dbReference>
<protein>
    <recommendedName>
        <fullName evidence="4">Large ribosomal subunit protein uL6</fullName>
    </recommendedName>
</protein>
<dbReference type="InterPro" id="IPR036789">
    <property type="entry name" value="Ribosomal_uL6-like_a/b-dom_sf"/>
</dbReference>
<dbReference type="HAMAP" id="MF_01365_B">
    <property type="entry name" value="Ribosomal_uL6_B"/>
    <property type="match status" value="1"/>
</dbReference>
<dbReference type="EMBL" id="FNOY01000067">
    <property type="protein sequence ID" value="SDY83104.1"/>
    <property type="molecule type" value="Genomic_DNA"/>
</dbReference>
<evidence type="ECO:0000313" key="9">
    <source>
        <dbReference type="Proteomes" id="UP000198640"/>
    </source>
</evidence>
<organism evidence="8 9">
    <name type="scientific">Nitrosomonas halophila</name>
    <dbReference type="NCBI Taxonomy" id="44576"/>
    <lineage>
        <taxon>Bacteria</taxon>
        <taxon>Pseudomonadati</taxon>
        <taxon>Pseudomonadota</taxon>
        <taxon>Betaproteobacteria</taxon>
        <taxon>Nitrosomonadales</taxon>
        <taxon>Nitrosomonadaceae</taxon>
        <taxon>Nitrosomonas</taxon>
    </lineage>
</organism>
<dbReference type="GO" id="GO:0022625">
    <property type="term" value="C:cytosolic large ribosomal subunit"/>
    <property type="evidence" value="ECO:0007669"/>
    <property type="project" value="UniProtKB-UniRule"/>
</dbReference>
<dbReference type="PROSITE" id="PS00525">
    <property type="entry name" value="RIBOSOMAL_L6_1"/>
    <property type="match status" value="1"/>
</dbReference>
<dbReference type="InterPro" id="IPR020040">
    <property type="entry name" value="Ribosomal_uL6_a/b-dom"/>
</dbReference>
<comment type="function">
    <text evidence="4 6">This protein binds to the 23S rRNA, and is important in its secondary structure. It is located near the subunit interface in the base of the L7/L12 stalk, and near the tRNA binding site of the peptidyltransferase center.</text>
</comment>
<gene>
    <name evidence="4" type="primary">rplF</name>
    <name evidence="8" type="ORF">SAMN05421881_106719</name>
</gene>
<evidence type="ECO:0000256" key="2">
    <source>
        <dbReference type="ARBA" id="ARBA00022980"/>
    </source>
</evidence>